<protein>
    <recommendedName>
        <fullName evidence="5">MARVEL domain-containing protein</fullName>
    </recommendedName>
</protein>
<proteinExistence type="predicted"/>
<dbReference type="EnsemblMetazoa" id="Aqu2.1.30035_001">
    <property type="protein sequence ID" value="Aqu2.1.30035_001"/>
    <property type="gene ID" value="Aqu2.1.30035"/>
</dbReference>
<keyword evidence="4" id="KW-1185">Reference proteome</keyword>
<dbReference type="EnsemblMetazoa" id="XM_019997357.1">
    <property type="protein sequence ID" value="XP_019852916.1"/>
    <property type="gene ID" value="LOC109582585"/>
</dbReference>
<keyword evidence="2" id="KW-0732">Signal</keyword>
<dbReference type="InParanoid" id="A0A1X7UPW6"/>
<feature type="transmembrane region" description="Helical" evidence="1">
    <location>
        <begin position="147"/>
        <end position="170"/>
    </location>
</feature>
<dbReference type="KEGG" id="aqu:109582585"/>
<keyword evidence="1" id="KW-1133">Transmembrane helix</keyword>
<keyword evidence="1" id="KW-0812">Transmembrane</keyword>
<feature type="transmembrane region" description="Helical" evidence="1">
    <location>
        <begin position="92"/>
        <end position="117"/>
    </location>
</feature>
<name>A0A1X7UPW6_AMPQE</name>
<organism evidence="3">
    <name type="scientific">Amphimedon queenslandica</name>
    <name type="common">Sponge</name>
    <dbReference type="NCBI Taxonomy" id="400682"/>
    <lineage>
        <taxon>Eukaryota</taxon>
        <taxon>Metazoa</taxon>
        <taxon>Porifera</taxon>
        <taxon>Demospongiae</taxon>
        <taxon>Heteroscleromorpha</taxon>
        <taxon>Haplosclerida</taxon>
        <taxon>Niphatidae</taxon>
        <taxon>Amphimedon</taxon>
    </lineage>
</organism>
<dbReference type="AlphaFoldDB" id="A0A1X7UPW6"/>
<evidence type="ECO:0008006" key="5">
    <source>
        <dbReference type="Google" id="ProtNLM"/>
    </source>
</evidence>
<reference evidence="4" key="1">
    <citation type="journal article" date="2010" name="Nature">
        <title>The Amphimedon queenslandica genome and the evolution of animal complexity.</title>
        <authorList>
            <person name="Srivastava M."/>
            <person name="Simakov O."/>
            <person name="Chapman J."/>
            <person name="Fahey B."/>
            <person name="Gauthier M.E."/>
            <person name="Mitros T."/>
            <person name="Richards G.S."/>
            <person name="Conaco C."/>
            <person name="Dacre M."/>
            <person name="Hellsten U."/>
            <person name="Larroux C."/>
            <person name="Putnam N.H."/>
            <person name="Stanke M."/>
            <person name="Adamska M."/>
            <person name="Darling A."/>
            <person name="Degnan S.M."/>
            <person name="Oakley T.H."/>
            <person name="Plachetzki D.C."/>
            <person name="Zhai Y."/>
            <person name="Adamski M."/>
            <person name="Calcino A."/>
            <person name="Cummins S.F."/>
            <person name="Goodstein D.M."/>
            <person name="Harris C."/>
            <person name="Jackson D.J."/>
            <person name="Leys S.P."/>
            <person name="Shu S."/>
            <person name="Woodcroft B.J."/>
            <person name="Vervoort M."/>
            <person name="Kosik K.S."/>
            <person name="Manning G."/>
            <person name="Degnan B.M."/>
            <person name="Rokhsar D.S."/>
        </authorList>
    </citation>
    <scope>NUCLEOTIDE SEQUENCE [LARGE SCALE GENOMIC DNA]</scope>
</reference>
<feature type="transmembrane region" description="Helical" evidence="1">
    <location>
        <begin position="59"/>
        <end position="80"/>
    </location>
</feature>
<evidence type="ECO:0000313" key="4">
    <source>
        <dbReference type="Proteomes" id="UP000007879"/>
    </source>
</evidence>
<reference evidence="3" key="2">
    <citation type="submission" date="2017-05" db="UniProtKB">
        <authorList>
            <consortium name="EnsemblMetazoa"/>
        </authorList>
    </citation>
    <scope>IDENTIFICATION</scope>
</reference>
<dbReference type="Proteomes" id="UP000007879">
    <property type="component" value="Unassembled WGS sequence"/>
</dbReference>
<evidence type="ECO:0000256" key="1">
    <source>
        <dbReference type="SAM" id="Phobius"/>
    </source>
</evidence>
<evidence type="ECO:0000313" key="3">
    <source>
        <dbReference type="EnsemblMetazoa" id="Aqu2.1.30035_001"/>
    </source>
</evidence>
<sequence length="189" mass="20105">MPLLSSILNVSLLVTLVLALGLSGAAFGLFAHNNILGVCVLDITTDIETGNHKLCNASLAGYILASICIAVVTMMEFNKLVYGKTANIAGKILQIILLSVSIVFLLISGISVTVGWAKTCKTIKNTSGLSCSDKENPFLIVVNNQEMIGSAVCAFLGLIFTISATLLAVVKNILTRKEDDDEKPIIDKY</sequence>
<feature type="signal peptide" evidence="2">
    <location>
        <begin position="1"/>
        <end position="19"/>
    </location>
</feature>
<keyword evidence="1" id="KW-0472">Membrane</keyword>
<evidence type="ECO:0000256" key="2">
    <source>
        <dbReference type="SAM" id="SignalP"/>
    </source>
</evidence>
<accession>A0A1X7UPW6</accession>
<feature type="chain" id="PRO_5013253957" description="MARVEL domain-containing protein" evidence="2">
    <location>
        <begin position="20"/>
        <end position="189"/>
    </location>
</feature>
<gene>
    <name evidence="3" type="primary">109582585</name>
</gene>